<dbReference type="Proteomes" id="UP000179014">
    <property type="component" value="Unassembled WGS sequence"/>
</dbReference>
<dbReference type="EMBL" id="MFKN01000041">
    <property type="protein sequence ID" value="OGG39800.1"/>
    <property type="molecule type" value="Genomic_DNA"/>
</dbReference>
<feature type="transmembrane region" description="Helical" evidence="1">
    <location>
        <begin position="79"/>
        <end position="96"/>
    </location>
</feature>
<organism evidence="2 3">
    <name type="scientific">Candidatus Kaiserbacteria bacterium GWA2_50_9</name>
    <dbReference type="NCBI Taxonomy" id="1798474"/>
    <lineage>
        <taxon>Bacteria</taxon>
        <taxon>Candidatus Kaiseribacteriota</taxon>
    </lineage>
</organism>
<dbReference type="AlphaFoldDB" id="A0A1F6BSA1"/>
<feature type="transmembrane region" description="Helical" evidence="1">
    <location>
        <begin position="42"/>
        <end position="63"/>
    </location>
</feature>
<feature type="transmembrane region" description="Helical" evidence="1">
    <location>
        <begin position="140"/>
        <end position="159"/>
    </location>
</feature>
<feature type="transmembrane region" description="Helical" evidence="1">
    <location>
        <begin position="12"/>
        <end position="30"/>
    </location>
</feature>
<evidence type="ECO:0000256" key="1">
    <source>
        <dbReference type="SAM" id="Phobius"/>
    </source>
</evidence>
<comment type="caution">
    <text evidence="2">The sequence shown here is derived from an EMBL/GenBank/DDBJ whole genome shotgun (WGS) entry which is preliminary data.</text>
</comment>
<gene>
    <name evidence="2" type="ORF">A2118_03280</name>
</gene>
<dbReference type="STRING" id="1798474.A2118_03280"/>
<feature type="transmembrane region" description="Helical" evidence="1">
    <location>
        <begin position="108"/>
        <end position="128"/>
    </location>
</feature>
<name>A0A1F6BSA1_9BACT</name>
<keyword evidence="1" id="KW-0812">Transmembrane</keyword>
<proteinExistence type="predicted"/>
<keyword evidence="1" id="KW-0472">Membrane</keyword>
<evidence type="ECO:0000313" key="2">
    <source>
        <dbReference type="EMBL" id="OGG39800.1"/>
    </source>
</evidence>
<protein>
    <submittedName>
        <fullName evidence="2">Uncharacterized protein</fullName>
    </submittedName>
</protein>
<accession>A0A1F6BSA1</accession>
<evidence type="ECO:0000313" key="3">
    <source>
        <dbReference type="Proteomes" id="UP000179014"/>
    </source>
</evidence>
<keyword evidence="1" id="KW-1133">Transmembrane helix</keyword>
<sequence length="161" mass="17276">MNILLKWNTRLAIIAVVASIVGYFFSVLAVDVDVADAILARLVVACAASALASGVVAVCGYLLDDGEEFDSTSHSEHEVMWYLGLAYTALSLAALLSVPSYDSGMPFVLVYIVVALCALALLFTDAAARAPRHLYLQESHSVRFVLALAFIGPLAGKVWRR</sequence>
<reference evidence="2 3" key="1">
    <citation type="journal article" date="2016" name="Nat. Commun.">
        <title>Thousands of microbial genomes shed light on interconnected biogeochemical processes in an aquifer system.</title>
        <authorList>
            <person name="Anantharaman K."/>
            <person name="Brown C.T."/>
            <person name="Hug L.A."/>
            <person name="Sharon I."/>
            <person name="Castelle C.J."/>
            <person name="Probst A.J."/>
            <person name="Thomas B.C."/>
            <person name="Singh A."/>
            <person name="Wilkins M.J."/>
            <person name="Karaoz U."/>
            <person name="Brodie E.L."/>
            <person name="Williams K.H."/>
            <person name="Hubbard S.S."/>
            <person name="Banfield J.F."/>
        </authorList>
    </citation>
    <scope>NUCLEOTIDE SEQUENCE [LARGE SCALE GENOMIC DNA]</scope>
</reference>